<sequence>MNSALKPVLTSSTPQNPPVTTQLNKPMHPQGTPTNYGQPSTHMPQSLVNLPHNPTVAHAHPNPAHQSNHYSLNVPNAPQHYSANNPSAIPASNHPIPNVSQAGVGGQSYAPNKNVPFAGGYQPNLGHPPNQNPIPPVSQSLPATQPPLHTPPPAESSPDKPQSNGTAEVKSPTKPEPQENHVSLPRDKSPLPPSSPKICERSEEKPASTALPEQKPPSQESSKTAEETPSSTPEVSVSNSPSAATSAPSVDNVEAVPATANDTEPPKTEEVAENSESSSRESQPEVVDTSSAEASSSSPPKPKEKEQQKTTPASKTTTPKTPTRKSKTPKPDGDSPKSSKVDVKTPSTQKSPTVGTKSKRTRIKTQPYQSPLPEIEIITKISSSTPRSRTNDDKLIVFYKNEFLAVRNSEGSFYICQAVQNIYKSSPKIRIRWLSQDKTEKSGEVYTPDFYDNTDFDCILTNLNLVRVDKGRFRLPPAEKERTDSILKRSLAVEKGEVTSPSLTEEHPDGIDLSLYKEESQLKKRKATKRKATSALRTSKKSSTTTKSPDQPKVRKVVAKPTKRAPPKRVAPTAKVKRVIPVEAKKPTTTVTSRTDRAKRRGDNQNHNKVSPVVDQKKARVLAKVARKGAVNTKSQSGAKSK</sequence>
<feature type="compositionally biased region" description="Basic residues" evidence="1">
    <location>
        <begin position="554"/>
        <end position="567"/>
    </location>
</feature>
<feature type="compositionally biased region" description="Low complexity" evidence="1">
    <location>
        <begin position="533"/>
        <end position="548"/>
    </location>
</feature>
<feature type="compositionally biased region" description="Polar residues" evidence="1">
    <location>
        <begin position="345"/>
        <end position="356"/>
    </location>
</feature>
<dbReference type="Proteomes" id="UP001168821">
    <property type="component" value="Unassembled WGS sequence"/>
</dbReference>
<feature type="compositionally biased region" description="Polar residues" evidence="1">
    <location>
        <begin position="216"/>
        <end position="234"/>
    </location>
</feature>
<dbReference type="AlphaFoldDB" id="A0AA38IYS2"/>
<evidence type="ECO:0008006" key="4">
    <source>
        <dbReference type="Google" id="ProtNLM"/>
    </source>
</evidence>
<feature type="compositionally biased region" description="Pro residues" evidence="1">
    <location>
        <begin position="144"/>
        <end position="155"/>
    </location>
</feature>
<protein>
    <recommendedName>
        <fullName evidence="4">Muscle M-line assembly protein unc-89</fullName>
    </recommendedName>
</protein>
<feature type="compositionally biased region" description="Basic and acidic residues" evidence="1">
    <location>
        <begin position="329"/>
        <end position="343"/>
    </location>
</feature>
<feature type="compositionally biased region" description="Basic residues" evidence="1">
    <location>
        <begin position="523"/>
        <end position="532"/>
    </location>
</feature>
<feature type="compositionally biased region" description="Polar residues" evidence="1">
    <location>
        <begin position="64"/>
        <end position="87"/>
    </location>
</feature>
<reference evidence="2" key="1">
    <citation type="journal article" date="2023" name="G3 (Bethesda)">
        <title>Whole genome assemblies of Zophobas morio and Tenebrio molitor.</title>
        <authorList>
            <person name="Kaur S."/>
            <person name="Stinson S.A."/>
            <person name="diCenzo G.C."/>
        </authorList>
    </citation>
    <scope>NUCLEOTIDE SEQUENCE</scope>
    <source>
        <strain evidence="2">QUZm001</strain>
    </source>
</reference>
<gene>
    <name evidence="2" type="ORF">Zmor_001304</name>
</gene>
<feature type="region of interest" description="Disordered" evidence="1">
    <location>
        <begin position="1"/>
        <end position="369"/>
    </location>
</feature>
<proteinExistence type="predicted"/>
<evidence type="ECO:0000313" key="2">
    <source>
        <dbReference type="EMBL" id="KAJ3665835.1"/>
    </source>
</evidence>
<feature type="compositionally biased region" description="Polar residues" evidence="1">
    <location>
        <begin position="1"/>
        <end position="24"/>
    </location>
</feature>
<feature type="compositionally biased region" description="Low complexity" evidence="1">
    <location>
        <begin position="235"/>
        <end position="250"/>
    </location>
</feature>
<dbReference type="EMBL" id="JALNTZ010000001">
    <property type="protein sequence ID" value="KAJ3665835.1"/>
    <property type="molecule type" value="Genomic_DNA"/>
</dbReference>
<evidence type="ECO:0000313" key="3">
    <source>
        <dbReference type="Proteomes" id="UP001168821"/>
    </source>
</evidence>
<feature type="compositionally biased region" description="Basic and acidic residues" evidence="1">
    <location>
        <begin position="171"/>
        <end position="189"/>
    </location>
</feature>
<name>A0AA38IYS2_9CUCU</name>
<accession>A0AA38IYS2</accession>
<comment type="caution">
    <text evidence="2">The sequence shown here is derived from an EMBL/GenBank/DDBJ whole genome shotgun (WGS) entry which is preliminary data.</text>
</comment>
<feature type="region of interest" description="Disordered" evidence="1">
    <location>
        <begin position="522"/>
        <end position="618"/>
    </location>
</feature>
<keyword evidence="3" id="KW-1185">Reference proteome</keyword>
<evidence type="ECO:0000256" key="1">
    <source>
        <dbReference type="SAM" id="MobiDB-lite"/>
    </source>
</evidence>
<organism evidence="2 3">
    <name type="scientific">Zophobas morio</name>
    <dbReference type="NCBI Taxonomy" id="2755281"/>
    <lineage>
        <taxon>Eukaryota</taxon>
        <taxon>Metazoa</taxon>
        <taxon>Ecdysozoa</taxon>
        <taxon>Arthropoda</taxon>
        <taxon>Hexapoda</taxon>
        <taxon>Insecta</taxon>
        <taxon>Pterygota</taxon>
        <taxon>Neoptera</taxon>
        <taxon>Endopterygota</taxon>
        <taxon>Coleoptera</taxon>
        <taxon>Polyphaga</taxon>
        <taxon>Cucujiformia</taxon>
        <taxon>Tenebrionidae</taxon>
        <taxon>Zophobas</taxon>
    </lineage>
</organism>
<feature type="compositionally biased region" description="Low complexity" evidence="1">
    <location>
        <begin position="309"/>
        <end position="321"/>
    </location>
</feature>
<feature type="compositionally biased region" description="Polar residues" evidence="1">
    <location>
        <begin position="31"/>
        <end position="48"/>
    </location>
</feature>